<organism evidence="10 11">
    <name type="scientific">Hydra vulgaris</name>
    <name type="common">Hydra</name>
    <name type="synonym">Hydra attenuata</name>
    <dbReference type="NCBI Taxonomy" id="6087"/>
    <lineage>
        <taxon>Eukaryota</taxon>
        <taxon>Metazoa</taxon>
        <taxon>Cnidaria</taxon>
        <taxon>Hydrozoa</taxon>
        <taxon>Hydroidolina</taxon>
        <taxon>Anthoathecata</taxon>
        <taxon>Aplanulata</taxon>
        <taxon>Hydridae</taxon>
        <taxon>Hydra</taxon>
    </lineage>
</organism>
<dbReference type="InterPro" id="IPR011051">
    <property type="entry name" value="RmlC_Cupin_sf"/>
</dbReference>
<comment type="catalytic activity">
    <reaction evidence="9">
        <text>L-cysteine + O2 = 3-sulfino-L-alanine + H(+)</text>
        <dbReference type="Rhea" id="RHEA:20441"/>
        <dbReference type="ChEBI" id="CHEBI:15378"/>
        <dbReference type="ChEBI" id="CHEBI:15379"/>
        <dbReference type="ChEBI" id="CHEBI:35235"/>
        <dbReference type="ChEBI" id="CHEBI:61085"/>
        <dbReference type="EC" id="1.13.11.20"/>
    </reaction>
</comment>
<evidence type="ECO:0000256" key="8">
    <source>
        <dbReference type="ARBA" id="ARBA00023004"/>
    </source>
</evidence>
<comment type="cofactor">
    <cofactor evidence="9">
        <name>Fe cation</name>
        <dbReference type="ChEBI" id="CHEBI:24875"/>
    </cofactor>
    <text evidence="9">Binds 1 Fe cation per subunit.</text>
</comment>
<dbReference type="InterPro" id="IPR010300">
    <property type="entry name" value="CDO_1"/>
</dbReference>
<dbReference type="SUPFAM" id="SSF51182">
    <property type="entry name" value="RmlC-like cupins"/>
    <property type="match status" value="1"/>
</dbReference>
<evidence type="ECO:0000256" key="3">
    <source>
        <dbReference type="ARBA" id="ARBA00013133"/>
    </source>
</evidence>
<evidence type="ECO:0000256" key="6">
    <source>
        <dbReference type="ARBA" id="ARBA00022964"/>
    </source>
</evidence>
<evidence type="ECO:0000256" key="9">
    <source>
        <dbReference type="RuleBase" id="RU366010"/>
    </source>
</evidence>
<evidence type="ECO:0000256" key="1">
    <source>
        <dbReference type="ARBA" id="ARBA00004759"/>
    </source>
</evidence>
<keyword evidence="7 9" id="KW-0560">Oxidoreductase</keyword>
<dbReference type="PANTHER" id="PTHR12918">
    <property type="entry name" value="CYSTEINE DIOXYGENASE"/>
    <property type="match status" value="1"/>
</dbReference>
<evidence type="ECO:0000313" key="11">
    <source>
        <dbReference type="RefSeq" id="XP_065661117.1"/>
    </source>
</evidence>
<protein>
    <recommendedName>
        <fullName evidence="3 9">Cysteine dioxygenase</fullName>
        <ecNumber evidence="3 9">1.13.11.20</ecNumber>
    </recommendedName>
</protein>
<dbReference type="Gene3D" id="2.60.120.10">
    <property type="entry name" value="Jelly Rolls"/>
    <property type="match status" value="1"/>
</dbReference>
<name>A0ABM4CHB3_HYDVU</name>
<dbReference type="InterPro" id="IPR014710">
    <property type="entry name" value="RmlC-like_jellyroll"/>
</dbReference>
<keyword evidence="6 9" id="KW-0223">Dioxygenase</keyword>
<keyword evidence="4 9" id="KW-0479">Metal-binding</keyword>
<dbReference type="RefSeq" id="XP_065661117.1">
    <property type="nucleotide sequence ID" value="XM_065805045.1"/>
</dbReference>
<proteinExistence type="inferred from homology"/>
<dbReference type="PANTHER" id="PTHR12918:SF1">
    <property type="entry name" value="CYSTEINE DIOXYGENASE TYPE 1"/>
    <property type="match status" value="1"/>
</dbReference>
<comment type="pathway">
    <text evidence="1 9">Organosulfur biosynthesis; taurine biosynthesis; hypotaurine from L-cysteine: step 1/2.</text>
</comment>
<gene>
    <name evidence="11" type="primary">LOC100215369</name>
</gene>
<keyword evidence="8 9" id="KW-0408">Iron</keyword>
<dbReference type="CDD" id="cd10548">
    <property type="entry name" value="cupin_CDO"/>
    <property type="match status" value="1"/>
</dbReference>
<evidence type="ECO:0000256" key="4">
    <source>
        <dbReference type="ARBA" id="ARBA00022723"/>
    </source>
</evidence>
<dbReference type="GeneID" id="100215369"/>
<reference evidence="11" key="1">
    <citation type="submission" date="2025-08" db="UniProtKB">
        <authorList>
            <consortium name="RefSeq"/>
        </authorList>
    </citation>
    <scope>IDENTIFICATION</scope>
</reference>
<evidence type="ECO:0000256" key="7">
    <source>
        <dbReference type="ARBA" id="ARBA00023002"/>
    </source>
</evidence>
<sequence length="212" mass="24590">MNEPDSSFTLTKLIEKLIELFDHEKVNVDEVQDAMEKYQSNLPEWKKYAHFDDYRYTRNLVHSGNGKFNLILLCWGEGHGSAIHDHANCHCWMKVMDGTLTEKLYDWPNKVDCTTDIAHAQMKPHRIRDYTKNQVAYINDTIGLHRIENKSHTQQAVSLHLYSPPFNMCHSFDERTGKKNTCEVVFWSQDGIRTSHGKINQIAFSTNSADQS</sequence>
<dbReference type="GO" id="GO:0051213">
    <property type="term" value="F:dioxygenase activity"/>
    <property type="evidence" value="ECO:0007669"/>
    <property type="project" value="UniProtKB-KW"/>
</dbReference>
<keyword evidence="10" id="KW-1185">Reference proteome</keyword>
<keyword evidence="5" id="KW-0883">Thioether bond</keyword>
<dbReference type="EC" id="1.13.11.20" evidence="3 9"/>
<dbReference type="Pfam" id="PF05995">
    <property type="entry name" value="CDO_I"/>
    <property type="match status" value="1"/>
</dbReference>
<evidence type="ECO:0000256" key="2">
    <source>
        <dbReference type="ARBA" id="ARBA00006622"/>
    </source>
</evidence>
<accession>A0ABM4CHB3</accession>
<dbReference type="Proteomes" id="UP001652625">
    <property type="component" value="Chromosome 09"/>
</dbReference>
<evidence type="ECO:0000313" key="10">
    <source>
        <dbReference type="Proteomes" id="UP001652625"/>
    </source>
</evidence>
<evidence type="ECO:0000256" key="5">
    <source>
        <dbReference type="ARBA" id="ARBA00022784"/>
    </source>
</evidence>
<comment type="similarity">
    <text evidence="2 9">Belongs to the cysteine dioxygenase family.</text>
</comment>